<feature type="transmembrane region" description="Helical" evidence="9">
    <location>
        <begin position="176"/>
        <end position="197"/>
    </location>
</feature>
<dbReference type="SUPFAM" id="SSF81321">
    <property type="entry name" value="Family A G protein-coupled receptor-like"/>
    <property type="match status" value="1"/>
</dbReference>
<dbReference type="SMART" id="SM01381">
    <property type="entry name" value="7TM_GPCR_Srsx"/>
    <property type="match status" value="1"/>
</dbReference>
<dbReference type="GO" id="GO:0007186">
    <property type="term" value="P:G protein-coupled receptor signaling pathway"/>
    <property type="evidence" value="ECO:0000318"/>
    <property type="project" value="GO_Central"/>
</dbReference>
<keyword evidence="12" id="KW-1185">Reference proteome</keyword>
<evidence type="ECO:0000256" key="1">
    <source>
        <dbReference type="ARBA" id="ARBA00004141"/>
    </source>
</evidence>
<dbReference type="KEGG" id="nve:5506396"/>
<evidence type="ECO:0000259" key="10">
    <source>
        <dbReference type="PROSITE" id="PS50262"/>
    </source>
</evidence>
<feature type="transmembrane region" description="Helical" evidence="9">
    <location>
        <begin position="48"/>
        <end position="70"/>
    </location>
</feature>
<dbReference type="PRINTS" id="PR00237">
    <property type="entry name" value="GPCRRHODOPSN"/>
</dbReference>
<accession>A7SMQ7</accession>
<evidence type="ECO:0000256" key="9">
    <source>
        <dbReference type="SAM" id="Phobius"/>
    </source>
</evidence>
<dbReference type="GO" id="GO:0032870">
    <property type="term" value="P:cellular response to hormone stimulus"/>
    <property type="evidence" value="ECO:0000318"/>
    <property type="project" value="GO_Central"/>
</dbReference>
<reference evidence="11 12" key="1">
    <citation type="journal article" date="2007" name="Science">
        <title>Sea anemone genome reveals ancestral eumetazoan gene repertoire and genomic organization.</title>
        <authorList>
            <person name="Putnam N.H."/>
            <person name="Srivastava M."/>
            <person name="Hellsten U."/>
            <person name="Dirks B."/>
            <person name="Chapman J."/>
            <person name="Salamov A."/>
            <person name="Terry A."/>
            <person name="Shapiro H."/>
            <person name="Lindquist E."/>
            <person name="Kapitonov V.V."/>
            <person name="Jurka J."/>
            <person name="Genikhovich G."/>
            <person name="Grigoriev I.V."/>
            <person name="Lucas S.M."/>
            <person name="Steele R.E."/>
            <person name="Finnerty J.R."/>
            <person name="Technau U."/>
            <person name="Martindale M.Q."/>
            <person name="Rokhsar D.S."/>
        </authorList>
    </citation>
    <scope>NUCLEOTIDE SEQUENCE [LARGE SCALE GENOMIC DNA]</scope>
    <source>
        <strain evidence="12">CH2 X CH6</strain>
    </source>
</reference>
<evidence type="ECO:0000256" key="8">
    <source>
        <dbReference type="RuleBase" id="RU000688"/>
    </source>
</evidence>
<comment type="subcellular location">
    <subcellularLocation>
        <location evidence="1">Membrane</location>
        <topology evidence="1">Multi-pass membrane protein</topology>
    </subcellularLocation>
</comment>
<proteinExistence type="inferred from homology"/>
<evidence type="ECO:0000256" key="2">
    <source>
        <dbReference type="ARBA" id="ARBA00022692"/>
    </source>
</evidence>
<dbReference type="InterPro" id="IPR000276">
    <property type="entry name" value="GPCR_Rhodpsn"/>
</dbReference>
<protein>
    <recommendedName>
        <fullName evidence="10">G-protein coupled receptors family 1 profile domain-containing protein</fullName>
    </recommendedName>
</protein>
<dbReference type="InterPro" id="IPR017452">
    <property type="entry name" value="GPCR_Rhodpsn_7TM"/>
</dbReference>
<organism evidence="11 12">
    <name type="scientific">Nematostella vectensis</name>
    <name type="common">Starlet sea anemone</name>
    <dbReference type="NCBI Taxonomy" id="45351"/>
    <lineage>
        <taxon>Eukaryota</taxon>
        <taxon>Metazoa</taxon>
        <taxon>Cnidaria</taxon>
        <taxon>Anthozoa</taxon>
        <taxon>Hexacorallia</taxon>
        <taxon>Actiniaria</taxon>
        <taxon>Edwardsiidae</taxon>
        <taxon>Nematostella</taxon>
    </lineage>
</organism>
<sequence length="358" mass="40526">MALYSDSPTAQILVLFVLSLFVVADLVGNILVCLVVHKNPRMRTPMNIILFNLAICDITVAMGMTSKYIITKFFQHPTGDCGRYLCTFITSGNLTWVGGLASVFCLVSLAYERYSAIVNPINIHKRTSKTSAKILCIIAWITSIMICIPEFFGHQYSKEREVCYQRWPADEWLPQAYSMFWLFIVGFIPSTLLVFYYSRIVRSLWFAEHPSQEAHAQMAALRYRKSVTKMLIGISVIYMIGWMPTLFVFVLVYWHTGYQVGQVIGAVTAILVVFNSAVNPYVYALQSKSFRKQLKRYLVCCCQCQYEVQPISSLAAVKSGRQLFPNMAYGAHSNAAVEVVELQNVRKRSEEGNLSKAA</sequence>
<dbReference type="InParanoid" id="A7SMQ7"/>
<keyword evidence="7 8" id="KW-0807">Transducer</keyword>
<evidence type="ECO:0000256" key="5">
    <source>
        <dbReference type="ARBA" id="ARBA00023136"/>
    </source>
</evidence>
<dbReference type="GO" id="GO:0004930">
    <property type="term" value="F:G protein-coupled receptor activity"/>
    <property type="evidence" value="ECO:0000318"/>
    <property type="project" value="GO_Central"/>
</dbReference>
<keyword evidence="2 8" id="KW-0812">Transmembrane</keyword>
<feature type="domain" description="G-protein coupled receptors family 1 profile" evidence="10">
    <location>
        <begin position="28"/>
        <end position="283"/>
    </location>
</feature>
<name>A7SMQ7_NEMVE</name>
<dbReference type="AlphaFoldDB" id="A7SMQ7"/>
<dbReference type="Proteomes" id="UP000001593">
    <property type="component" value="Unassembled WGS sequence"/>
</dbReference>
<evidence type="ECO:0000256" key="3">
    <source>
        <dbReference type="ARBA" id="ARBA00022989"/>
    </source>
</evidence>
<keyword evidence="3 9" id="KW-1133">Transmembrane helix</keyword>
<keyword evidence="4 8" id="KW-0297">G-protein coupled receptor</keyword>
<dbReference type="PANTHER" id="PTHR45695">
    <property type="entry name" value="LEUCOKININ RECEPTOR-RELATED"/>
    <property type="match status" value="1"/>
</dbReference>
<evidence type="ECO:0000256" key="4">
    <source>
        <dbReference type="ARBA" id="ARBA00023040"/>
    </source>
</evidence>
<gene>
    <name evidence="11" type="ORF">NEMVEDRAFT_v1g214631</name>
</gene>
<dbReference type="PROSITE" id="PS00237">
    <property type="entry name" value="G_PROTEIN_RECEP_F1_1"/>
    <property type="match status" value="1"/>
</dbReference>
<dbReference type="PhylomeDB" id="A7SMQ7"/>
<dbReference type="Pfam" id="PF00001">
    <property type="entry name" value="7tm_1"/>
    <property type="match status" value="1"/>
</dbReference>
<dbReference type="PANTHER" id="PTHR45695:SF9">
    <property type="entry name" value="LEUCOKININ RECEPTOR"/>
    <property type="match status" value="1"/>
</dbReference>
<dbReference type="HOGENOM" id="CLU_009579_6_0_1"/>
<dbReference type="OMA" id="IMICIPE"/>
<feature type="transmembrane region" description="Helical" evidence="9">
    <location>
        <begin position="132"/>
        <end position="152"/>
    </location>
</feature>
<evidence type="ECO:0000256" key="7">
    <source>
        <dbReference type="ARBA" id="ARBA00023224"/>
    </source>
</evidence>
<dbReference type="PROSITE" id="PS50262">
    <property type="entry name" value="G_PROTEIN_RECEP_F1_2"/>
    <property type="match status" value="1"/>
</dbReference>
<dbReference type="Gene3D" id="1.20.1070.10">
    <property type="entry name" value="Rhodopsin 7-helix transmembrane proteins"/>
    <property type="match status" value="1"/>
</dbReference>
<evidence type="ECO:0000313" key="11">
    <source>
        <dbReference type="EMBL" id="EDO35030.1"/>
    </source>
</evidence>
<dbReference type="GO" id="GO:0005886">
    <property type="term" value="C:plasma membrane"/>
    <property type="evidence" value="ECO:0000318"/>
    <property type="project" value="GO_Central"/>
</dbReference>
<keyword evidence="5 9" id="KW-0472">Membrane</keyword>
<feature type="transmembrane region" description="Helical" evidence="9">
    <location>
        <begin position="260"/>
        <end position="285"/>
    </location>
</feature>
<dbReference type="STRING" id="45351.A7SMQ7"/>
<comment type="similarity">
    <text evidence="8">Belongs to the G-protein coupled receptor 1 family.</text>
</comment>
<dbReference type="FunCoup" id="A7SMQ7">
    <property type="interactions" value="203"/>
</dbReference>
<dbReference type="CDD" id="cd00637">
    <property type="entry name" value="7tm_classA_rhodopsin-like"/>
    <property type="match status" value="1"/>
</dbReference>
<evidence type="ECO:0000313" key="12">
    <source>
        <dbReference type="Proteomes" id="UP000001593"/>
    </source>
</evidence>
<dbReference type="FunFam" id="1.20.1070.10:FF:000368">
    <property type="entry name" value="Predicted protein"/>
    <property type="match status" value="1"/>
</dbReference>
<keyword evidence="6 8" id="KW-0675">Receptor</keyword>
<evidence type="ECO:0000256" key="6">
    <source>
        <dbReference type="ARBA" id="ARBA00023170"/>
    </source>
</evidence>
<feature type="transmembrane region" description="Helical" evidence="9">
    <location>
        <begin position="12"/>
        <end position="36"/>
    </location>
</feature>
<dbReference type="OrthoDB" id="5963239at2759"/>
<dbReference type="eggNOG" id="KOG4219">
    <property type="taxonomic scope" value="Eukaryota"/>
</dbReference>
<dbReference type="EMBL" id="DS469711">
    <property type="protein sequence ID" value="EDO35030.1"/>
    <property type="molecule type" value="Genomic_DNA"/>
</dbReference>
<feature type="transmembrane region" description="Helical" evidence="9">
    <location>
        <begin position="82"/>
        <end position="111"/>
    </location>
</feature>
<feature type="transmembrane region" description="Helical" evidence="9">
    <location>
        <begin position="231"/>
        <end position="254"/>
    </location>
</feature>